<dbReference type="EMBL" id="ACBY02000023">
    <property type="protein sequence ID" value="EFB75830.1"/>
    <property type="molecule type" value="Genomic_DNA"/>
</dbReference>
<dbReference type="HAMAP" id="MF_00038">
    <property type="entry name" value="MraY"/>
    <property type="match status" value="1"/>
</dbReference>
<dbReference type="InterPro" id="IPR003524">
    <property type="entry name" value="PNAcMuramoyl-5peptid_Trfase"/>
</dbReference>
<dbReference type="GO" id="GO:0008963">
    <property type="term" value="F:phospho-N-acetylmuramoyl-pentapeptide-transferase activity"/>
    <property type="evidence" value="ECO:0007669"/>
    <property type="project" value="UniProtKB-UniRule"/>
</dbReference>
<dbReference type="CDD" id="cd06852">
    <property type="entry name" value="GT_MraY"/>
    <property type="match status" value="1"/>
</dbReference>
<feature type="transmembrane region" description="Helical" evidence="7">
    <location>
        <begin position="89"/>
        <end position="109"/>
    </location>
</feature>
<dbReference type="InterPro" id="IPR018480">
    <property type="entry name" value="PNAcMuramoyl-5peptid_Trfase_CS"/>
</dbReference>
<keyword evidence="7" id="KW-0133">Cell shape</keyword>
<organism evidence="10 11">
    <name type="scientific">Subdoligranulum variabile DSM 15176</name>
    <dbReference type="NCBI Taxonomy" id="411471"/>
    <lineage>
        <taxon>Bacteria</taxon>
        <taxon>Bacillati</taxon>
        <taxon>Bacillota</taxon>
        <taxon>Clostridia</taxon>
        <taxon>Eubacteriales</taxon>
        <taxon>Oscillospiraceae</taxon>
        <taxon>Subdoligranulum</taxon>
    </lineage>
</organism>
<dbReference type="PANTHER" id="PTHR22926:SF5">
    <property type="entry name" value="PHOSPHO-N-ACETYLMURAMOYL-PENTAPEPTIDE-TRANSFERASE HOMOLOG"/>
    <property type="match status" value="1"/>
</dbReference>
<dbReference type="GO" id="GO:0046872">
    <property type="term" value="F:metal ion binding"/>
    <property type="evidence" value="ECO:0007669"/>
    <property type="project" value="UniProtKB-KW"/>
</dbReference>
<keyword evidence="6 7" id="KW-0472">Membrane</keyword>
<evidence type="ECO:0000256" key="9">
    <source>
        <dbReference type="PIRSR" id="PIRSR600715-1"/>
    </source>
</evidence>
<feature type="transmembrane region" description="Helical" evidence="7">
    <location>
        <begin position="57"/>
        <end position="77"/>
    </location>
</feature>
<dbReference type="GO" id="GO:0008360">
    <property type="term" value="P:regulation of cell shape"/>
    <property type="evidence" value="ECO:0007669"/>
    <property type="project" value="UniProtKB-KW"/>
</dbReference>
<comment type="function">
    <text evidence="7">Catalyzes the initial step of the lipid cycle reactions in the biosynthesis of the cell wall peptidoglycan: transfers peptidoglycan precursor phospho-MurNAc-pentapeptide from UDP-MurNAc-pentapeptide onto the lipid carrier undecaprenyl phosphate, yielding undecaprenyl-pyrophosphoryl-MurNAc-pentapeptide, known as lipid I.</text>
</comment>
<dbReference type="NCBIfam" id="TIGR00445">
    <property type="entry name" value="mraY"/>
    <property type="match status" value="1"/>
</dbReference>
<dbReference type="PROSITE" id="PS01347">
    <property type="entry name" value="MRAY_1"/>
    <property type="match status" value="1"/>
</dbReference>
<keyword evidence="7 9" id="KW-0479">Metal-binding</keyword>
<dbReference type="Pfam" id="PF00953">
    <property type="entry name" value="Glycos_transf_4"/>
    <property type="match status" value="1"/>
</dbReference>
<feature type="transmembrane region" description="Helical" evidence="7">
    <location>
        <begin position="265"/>
        <end position="287"/>
    </location>
</feature>
<feature type="transmembrane region" description="Helical" evidence="7">
    <location>
        <begin position="239"/>
        <end position="259"/>
    </location>
</feature>
<keyword evidence="7" id="KW-0131">Cell cycle</keyword>
<dbReference type="AlphaFoldDB" id="D1PMP5"/>
<comment type="similarity">
    <text evidence="2 7">Belongs to the glycosyltransferase 4 family. MraY subfamily.</text>
</comment>
<evidence type="ECO:0000256" key="5">
    <source>
        <dbReference type="ARBA" id="ARBA00022989"/>
    </source>
</evidence>
<evidence type="ECO:0000256" key="6">
    <source>
        <dbReference type="ARBA" id="ARBA00023136"/>
    </source>
</evidence>
<evidence type="ECO:0000313" key="10">
    <source>
        <dbReference type="EMBL" id="EFB75830.1"/>
    </source>
</evidence>
<dbReference type="GO" id="GO:0005886">
    <property type="term" value="C:plasma membrane"/>
    <property type="evidence" value="ECO:0007669"/>
    <property type="project" value="UniProtKB-SubCell"/>
</dbReference>
<keyword evidence="7" id="KW-0961">Cell wall biogenesis/degradation</keyword>
<evidence type="ECO:0000256" key="3">
    <source>
        <dbReference type="ARBA" id="ARBA00022679"/>
    </source>
</evidence>
<keyword evidence="7" id="KW-0573">Peptidoglycan synthesis</keyword>
<evidence type="ECO:0000256" key="8">
    <source>
        <dbReference type="NCBIfam" id="TIGR00445"/>
    </source>
</evidence>
<feature type="transmembrane region" description="Helical" evidence="7">
    <location>
        <begin position="163"/>
        <end position="181"/>
    </location>
</feature>
<keyword evidence="5 7" id="KW-1133">Transmembrane helix</keyword>
<comment type="pathway">
    <text evidence="7">Cell wall biogenesis; peptidoglycan biosynthesis.</text>
</comment>
<keyword evidence="3 7" id="KW-0808">Transferase</keyword>
<keyword evidence="7 9" id="KW-0460">Magnesium</keyword>
<keyword evidence="4 7" id="KW-0812">Transmembrane</keyword>
<evidence type="ECO:0000256" key="1">
    <source>
        <dbReference type="ARBA" id="ARBA00004141"/>
    </source>
</evidence>
<feature type="transmembrane region" description="Helical" evidence="7">
    <location>
        <begin position="317"/>
        <end position="336"/>
    </location>
</feature>
<sequence>MEQTVSYMLAAAAVGGFAVTAVTCWLLIPALHRLHFGQTIREEGPTWHNKKNGTPTMGGLGFIFGILVTLGVVWGIFQSKASEVLGPQQLAAGMMVLFLAFGSGLIGFLDDFIKVIKHRNLGLTAMQKIVFQVAVTVGFMIGLHSLGLLSTEVMLPVAGAVDFGIFFYPIAFFGIIFLVNAVNLTDGLDGLCTGVTFVSMLGYLLAGSLLGFVHVSLIASATAGACAGFLIWNFYPAKVFMGDTGSMFFGGLVTALAFIMDRPELVLFFGLVYIWDAMTVVIQRVYFKATHGKRIFKMTPIHHAFEMRGWREVKIDGFFALIAAVGVALGILYICLV</sequence>
<evidence type="ECO:0000256" key="7">
    <source>
        <dbReference type="HAMAP-Rule" id="MF_00038"/>
    </source>
</evidence>
<dbReference type="GO" id="GO:0071555">
    <property type="term" value="P:cell wall organization"/>
    <property type="evidence" value="ECO:0007669"/>
    <property type="project" value="UniProtKB-KW"/>
</dbReference>
<dbReference type="GO" id="GO:0051992">
    <property type="term" value="F:UDP-N-acetylmuramoyl-L-alanyl-D-glutamyl-meso-2,6-diaminopimelyl-D-alanyl-D-alanine:undecaprenyl-phosphate transferase activity"/>
    <property type="evidence" value="ECO:0007669"/>
    <property type="project" value="RHEA"/>
</dbReference>
<name>D1PMP5_9FIRM</name>
<comment type="caution">
    <text evidence="10">The sequence shown here is derived from an EMBL/GenBank/DDBJ whole genome shotgun (WGS) entry which is preliminary data.</text>
</comment>
<dbReference type="PROSITE" id="PS01348">
    <property type="entry name" value="MRAY_2"/>
    <property type="match status" value="1"/>
</dbReference>
<evidence type="ECO:0000256" key="2">
    <source>
        <dbReference type="ARBA" id="ARBA00005583"/>
    </source>
</evidence>
<comment type="catalytic activity">
    <reaction evidence="7">
        <text>UDP-N-acetyl-alpha-D-muramoyl-L-alanyl-gamma-D-glutamyl-meso-2,6-diaminopimeloyl-D-alanyl-D-alanine + di-trans,octa-cis-undecaprenyl phosphate = di-trans,octa-cis-undecaprenyl diphospho-N-acetyl-alpha-D-muramoyl-L-alanyl-D-glutamyl-meso-2,6-diaminopimeloyl-D-alanyl-D-alanine + UMP</text>
        <dbReference type="Rhea" id="RHEA:28386"/>
        <dbReference type="ChEBI" id="CHEBI:57865"/>
        <dbReference type="ChEBI" id="CHEBI:60392"/>
        <dbReference type="ChEBI" id="CHEBI:61386"/>
        <dbReference type="ChEBI" id="CHEBI:61387"/>
        <dbReference type="EC" id="2.7.8.13"/>
    </reaction>
</comment>
<dbReference type="UniPathway" id="UPA00219"/>
<feature type="transmembrane region" description="Helical" evidence="7">
    <location>
        <begin position="6"/>
        <end position="28"/>
    </location>
</feature>
<feature type="transmembrane region" description="Helical" evidence="7">
    <location>
        <begin position="129"/>
        <end position="151"/>
    </location>
</feature>
<gene>
    <name evidence="7" type="primary">mraY</name>
    <name evidence="10" type="ORF">SUBVAR_05608</name>
</gene>
<feature type="binding site" evidence="9">
    <location>
        <position position="183"/>
    </location>
    <ligand>
        <name>Mg(2+)</name>
        <dbReference type="ChEBI" id="CHEBI:18420"/>
    </ligand>
</feature>
<keyword evidence="7" id="KW-0132">Cell division</keyword>
<dbReference type="RefSeq" id="WP_007046990.1">
    <property type="nucleotide sequence ID" value="NZ_GG704769.1"/>
</dbReference>
<dbReference type="PANTHER" id="PTHR22926">
    <property type="entry name" value="PHOSPHO-N-ACETYLMURAMOYL-PENTAPEPTIDE-TRANSFERASE"/>
    <property type="match status" value="1"/>
</dbReference>
<protein>
    <recommendedName>
        <fullName evidence="7 8">Phospho-N-acetylmuramoyl-pentapeptide-transferase</fullName>
        <ecNumber evidence="7 8">2.7.8.13</ecNumber>
    </recommendedName>
    <alternativeName>
        <fullName evidence="7">UDP-MurNAc-pentapeptide phosphotransferase</fullName>
    </alternativeName>
</protein>
<keyword evidence="7" id="KW-1003">Cell membrane</keyword>
<dbReference type="EC" id="2.7.8.13" evidence="7 8"/>
<feature type="binding site" evidence="9">
    <location>
        <position position="243"/>
    </location>
    <ligand>
        <name>Mg(2+)</name>
        <dbReference type="ChEBI" id="CHEBI:18420"/>
    </ligand>
</feature>
<accession>D1PMP5</accession>
<dbReference type="InterPro" id="IPR000715">
    <property type="entry name" value="Glycosyl_transferase_4"/>
</dbReference>
<evidence type="ECO:0000313" key="11">
    <source>
        <dbReference type="Proteomes" id="UP000003438"/>
    </source>
</evidence>
<feature type="transmembrane region" description="Helical" evidence="7">
    <location>
        <begin position="212"/>
        <end position="232"/>
    </location>
</feature>
<evidence type="ECO:0000256" key="4">
    <source>
        <dbReference type="ARBA" id="ARBA00022692"/>
    </source>
</evidence>
<comment type="cofactor">
    <cofactor evidence="7 9">
        <name>Mg(2+)</name>
        <dbReference type="ChEBI" id="CHEBI:18420"/>
    </cofactor>
</comment>
<dbReference type="OrthoDB" id="9805475at2"/>
<dbReference type="eggNOG" id="COG0472">
    <property type="taxonomic scope" value="Bacteria"/>
</dbReference>
<dbReference type="STRING" id="411471.SUBVAR_05608"/>
<reference evidence="10" key="1">
    <citation type="submission" date="2009-12" db="EMBL/GenBank/DDBJ databases">
        <authorList>
            <person name="Weinstock G."/>
            <person name="Sodergren E."/>
            <person name="Clifton S."/>
            <person name="Fulton L."/>
            <person name="Fulton B."/>
            <person name="Courtney L."/>
            <person name="Fronick C."/>
            <person name="Harrison M."/>
            <person name="Strong C."/>
            <person name="Farmer C."/>
            <person name="Delahaunty K."/>
            <person name="Markovic C."/>
            <person name="Hall O."/>
            <person name="Minx P."/>
            <person name="Tomlinson C."/>
            <person name="Mitreva M."/>
            <person name="Nelson J."/>
            <person name="Hou S."/>
            <person name="Wollam A."/>
            <person name="Pepin K.H."/>
            <person name="Johnson M."/>
            <person name="Bhonagiri V."/>
            <person name="Nash W.E."/>
            <person name="Warren W."/>
            <person name="Chinwalla A."/>
            <person name="Mardis E.R."/>
            <person name="Wilson R.K."/>
        </authorList>
    </citation>
    <scope>NUCLEOTIDE SEQUENCE [LARGE SCALE GENOMIC DNA]</scope>
    <source>
        <strain evidence="10">DSM 15176</strain>
    </source>
</reference>
<dbReference type="Proteomes" id="UP000003438">
    <property type="component" value="Unassembled WGS sequence"/>
</dbReference>
<comment type="subcellular location">
    <subcellularLocation>
        <location evidence="7">Cell membrane</location>
        <topology evidence="7">Multi-pass membrane protein</topology>
    </subcellularLocation>
    <subcellularLocation>
        <location evidence="1">Membrane</location>
        <topology evidence="1">Multi-pass membrane protein</topology>
    </subcellularLocation>
</comment>
<keyword evidence="11" id="KW-1185">Reference proteome</keyword>
<proteinExistence type="inferred from homology"/>
<dbReference type="GO" id="GO:0009252">
    <property type="term" value="P:peptidoglycan biosynthetic process"/>
    <property type="evidence" value="ECO:0007669"/>
    <property type="project" value="UniProtKB-UniRule"/>
</dbReference>
<dbReference type="GO" id="GO:0051301">
    <property type="term" value="P:cell division"/>
    <property type="evidence" value="ECO:0007669"/>
    <property type="project" value="UniProtKB-KW"/>
</dbReference>
<dbReference type="HOGENOM" id="CLU_023982_0_1_9"/>